<comment type="catalytic activity">
    <reaction evidence="10">
        <text>L-citrulline + L-aspartate + ATP = 2-(N(omega)-L-arginino)succinate + AMP + diphosphate + H(+)</text>
        <dbReference type="Rhea" id="RHEA:10932"/>
        <dbReference type="ChEBI" id="CHEBI:15378"/>
        <dbReference type="ChEBI" id="CHEBI:29991"/>
        <dbReference type="ChEBI" id="CHEBI:30616"/>
        <dbReference type="ChEBI" id="CHEBI:33019"/>
        <dbReference type="ChEBI" id="CHEBI:57472"/>
        <dbReference type="ChEBI" id="CHEBI:57743"/>
        <dbReference type="ChEBI" id="CHEBI:456215"/>
        <dbReference type="EC" id="6.3.4.5"/>
    </reaction>
</comment>
<comment type="subcellular location">
    <subcellularLocation>
        <location evidence="10">Cytoplasm</location>
    </subcellularLocation>
</comment>
<dbReference type="GO" id="GO:0004055">
    <property type="term" value="F:argininosuccinate synthase activity"/>
    <property type="evidence" value="ECO:0007669"/>
    <property type="project" value="UniProtKB-UniRule"/>
</dbReference>
<dbReference type="CDD" id="cd01999">
    <property type="entry name" value="ASS"/>
    <property type="match status" value="1"/>
</dbReference>
<evidence type="ECO:0000256" key="3">
    <source>
        <dbReference type="ARBA" id="ARBA00012286"/>
    </source>
</evidence>
<dbReference type="PANTHER" id="PTHR11587:SF2">
    <property type="entry name" value="ARGININOSUCCINATE SYNTHASE"/>
    <property type="match status" value="1"/>
</dbReference>
<dbReference type="PANTHER" id="PTHR11587">
    <property type="entry name" value="ARGININOSUCCINATE SYNTHASE"/>
    <property type="match status" value="1"/>
</dbReference>
<dbReference type="Gene3D" id="3.90.1260.10">
    <property type="entry name" value="Argininosuccinate synthetase, chain A, domain 2"/>
    <property type="match status" value="1"/>
</dbReference>
<evidence type="ECO:0000259" key="11">
    <source>
        <dbReference type="Pfam" id="PF00764"/>
    </source>
</evidence>
<dbReference type="InterPro" id="IPR023434">
    <property type="entry name" value="Arginosuc_synth_type_1_subfam"/>
</dbReference>
<dbReference type="InterPro" id="IPR018223">
    <property type="entry name" value="Arginosuc_synth_CS"/>
</dbReference>
<dbReference type="PROSITE" id="PS00565">
    <property type="entry name" value="ARGININOSUCCIN_SYN_2"/>
    <property type="match status" value="1"/>
</dbReference>
<dbReference type="InterPro" id="IPR001518">
    <property type="entry name" value="Arginosuc_synth"/>
</dbReference>
<keyword evidence="5 10" id="KW-0055">Arginine biosynthesis</keyword>
<dbReference type="Pfam" id="PF00764">
    <property type="entry name" value="Arginosuc_synth"/>
    <property type="match status" value="1"/>
</dbReference>
<dbReference type="UniPathway" id="UPA00068">
    <property type="reaction ID" value="UER00113"/>
</dbReference>
<feature type="binding site" evidence="10">
    <location>
        <position position="88"/>
    </location>
    <ligand>
        <name>L-citrulline</name>
        <dbReference type="ChEBI" id="CHEBI:57743"/>
    </ligand>
</feature>
<dbReference type="Gene3D" id="1.20.5.470">
    <property type="entry name" value="Single helix bin"/>
    <property type="match status" value="1"/>
</dbReference>
<dbReference type="GO" id="GO:0005524">
    <property type="term" value="F:ATP binding"/>
    <property type="evidence" value="ECO:0007669"/>
    <property type="project" value="UniProtKB-UniRule"/>
</dbReference>
<keyword evidence="4 10" id="KW-0963">Cytoplasm</keyword>
<feature type="binding site" evidence="10">
    <location>
        <position position="93"/>
    </location>
    <ligand>
        <name>L-citrulline</name>
        <dbReference type="ChEBI" id="CHEBI:57743"/>
    </ligand>
</feature>
<comment type="subunit">
    <text evidence="2 10">Homotetramer.</text>
</comment>
<dbReference type="SUPFAM" id="SSF69864">
    <property type="entry name" value="Argininosuccinate synthetase, C-terminal domain"/>
    <property type="match status" value="1"/>
</dbReference>
<evidence type="ECO:0000256" key="5">
    <source>
        <dbReference type="ARBA" id="ARBA00022571"/>
    </source>
</evidence>
<feature type="binding site" evidence="10">
    <location>
        <position position="124"/>
    </location>
    <ligand>
        <name>L-citrulline</name>
        <dbReference type="ChEBI" id="CHEBI:57743"/>
    </ligand>
</feature>
<name>A0A0R2X9I6_9GAMM</name>
<evidence type="ECO:0000256" key="7">
    <source>
        <dbReference type="ARBA" id="ARBA00022605"/>
    </source>
</evidence>
<dbReference type="NCBIfam" id="TIGR00032">
    <property type="entry name" value="argG"/>
    <property type="match status" value="1"/>
</dbReference>
<evidence type="ECO:0000313" key="14">
    <source>
        <dbReference type="Proteomes" id="UP000052138"/>
    </source>
</evidence>
<dbReference type="NCBIfam" id="NF001770">
    <property type="entry name" value="PRK00509.1"/>
    <property type="match status" value="1"/>
</dbReference>
<feature type="binding site" evidence="10">
    <location>
        <position position="179"/>
    </location>
    <ligand>
        <name>L-citrulline</name>
        <dbReference type="ChEBI" id="CHEBI:57743"/>
    </ligand>
</feature>
<keyword evidence="9 10" id="KW-0067">ATP-binding</keyword>
<keyword evidence="8 10" id="KW-0547">Nucleotide-binding</keyword>
<feature type="binding site" evidence="10">
    <location>
        <position position="125"/>
    </location>
    <ligand>
        <name>L-aspartate</name>
        <dbReference type="ChEBI" id="CHEBI:29991"/>
    </ligand>
</feature>
<evidence type="ECO:0000313" key="13">
    <source>
        <dbReference type="EMBL" id="KRP30350.1"/>
    </source>
</evidence>
<organism evidence="13 14">
    <name type="scientific">OM182 bacterium BACL3 MAG-120924-bin41</name>
    <dbReference type="NCBI Taxonomy" id="1655632"/>
    <lineage>
        <taxon>Bacteria</taxon>
        <taxon>Pseudomonadati</taxon>
        <taxon>Pseudomonadota</taxon>
        <taxon>Gammaproteobacteria</taxon>
        <taxon>OMG group</taxon>
        <taxon>OM182 clade</taxon>
    </lineage>
</organism>
<feature type="binding site" evidence="10">
    <location>
        <position position="124"/>
    </location>
    <ligand>
        <name>L-aspartate</name>
        <dbReference type="ChEBI" id="CHEBI:29991"/>
    </ligand>
</feature>
<dbReference type="GO" id="GO:0006526">
    <property type="term" value="P:L-arginine biosynthetic process"/>
    <property type="evidence" value="ECO:0007669"/>
    <property type="project" value="UniProtKB-UniRule"/>
</dbReference>
<evidence type="ECO:0000256" key="9">
    <source>
        <dbReference type="ARBA" id="ARBA00022840"/>
    </source>
</evidence>
<feature type="binding site" evidence="10">
    <location>
        <begin position="10"/>
        <end position="18"/>
    </location>
    <ligand>
        <name>ATP</name>
        <dbReference type="ChEBI" id="CHEBI:30616"/>
    </ligand>
</feature>
<dbReference type="InterPro" id="IPR048267">
    <property type="entry name" value="Arginosuc_syn_N"/>
</dbReference>
<dbReference type="Pfam" id="PF20979">
    <property type="entry name" value="Arginosuc_syn_C"/>
    <property type="match status" value="1"/>
</dbReference>
<gene>
    <name evidence="10" type="primary">argG</name>
    <name evidence="13" type="ORF">ABS30_01470</name>
</gene>
<proteinExistence type="inferred from homology"/>
<evidence type="ECO:0000256" key="6">
    <source>
        <dbReference type="ARBA" id="ARBA00022598"/>
    </source>
</evidence>
<dbReference type="InterPro" id="IPR024074">
    <property type="entry name" value="AS_cat/multimer_dom_body"/>
</dbReference>
<evidence type="ECO:0000256" key="8">
    <source>
        <dbReference type="ARBA" id="ARBA00022741"/>
    </source>
</evidence>
<dbReference type="Gene3D" id="3.40.50.620">
    <property type="entry name" value="HUPs"/>
    <property type="match status" value="1"/>
</dbReference>
<feature type="domain" description="Arginosuccinate synthase-like N-terminal" evidence="11">
    <location>
        <begin position="6"/>
        <end position="166"/>
    </location>
</feature>
<accession>A0A0R2X9I6</accession>
<feature type="binding site" evidence="10">
    <location>
        <position position="188"/>
    </location>
    <ligand>
        <name>L-citrulline</name>
        <dbReference type="ChEBI" id="CHEBI:57743"/>
    </ligand>
</feature>
<keyword evidence="6 10" id="KW-0436">Ligase</keyword>
<reference evidence="13 14" key="1">
    <citation type="submission" date="2015-10" db="EMBL/GenBank/DDBJ databases">
        <title>Metagenome-Assembled Genomes uncover a global brackish microbiome.</title>
        <authorList>
            <person name="Hugerth L.W."/>
            <person name="Larsson J."/>
            <person name="Alneberg J."/>
            <person name="Lindh M.V."/>
            <person name="Legrand C."/>
            <person name="Pinhassi J."/>
            <person name="Andersson A.F."/>
        </authorList>
    </citation>
    <scope>NUCLEOTIDE SEQUENCE [LARGE SCALE GENOMIC DNA]</scope>
    <source>
        <strain evidence="13">BACL3 MAG-120924-bin41</strain>
    </source>
</reference>
<comment type="similarity">
    <text evidence="10">Belongs to the argininosuccinate synthase family. Type 1 subfamily.</text>
</comment>
<feature type="binding site" evidence="10">
    <location>
        <position position="128"/>
    </location>
    <ligand>
        <name>L-citrulline</name>
        <dbReference type="ChEBI" id="CHEBI:57743"/>
    </ligand>
</feature>
<dbReference type="SUPFAM" id="SSF52402">
    <property type="entry name" value="Adenine nucleotide alpha hydrolases-like"/>
    <property type="match status" value="1"/>
</dbReference>
<dbReference type="EC" id="6.3.4.5" evidence="3 10"/>
<feature type="binding site" evidence="10">
    <location>
        <position position="37"/>
    </location>
    <ligand>
        <name>ATP</name>
        <dbReference type="ChEBI" id="CHEBI:30616"/>
    </ligand>
</feature>
<evidence type="ECO:0000256" key="4">
    <source>
        <dbReference type="ARBA" id="ARBA00022490"/>
    </source>
</evidence>
<dbReference type="FunFam" id="1.20.5.470:FF:000001">
    <property type="entry name" value="Argininosuccinate synthase"/>
    <property type="match status" value="1"/>
</dbReference>
<dbReference type="GO" id="GO:0000050">
    <property type="term" value="P:urea cycle"/>
    <property type="evidence" value="ECO:0007669"/>
    <property type="project" value="TreeGrafter"/>
</dbReference>
<feature type="domain" description="Arginosuccinate synthase C-terminal" evidence="12">
    <location>
        <begin position="178"/>
        <end position="396"/>
    </location>
</feature>
<dbReference type="PROSITE" id="PS00564">
    <property type="entry name" value="ARGININOSUCCIN_SYN_1"/>
    <property type="match status" value="1"/>
</dbReference>
<dbReference type="InterPro" id="IPR014729">
    <property type="entry name" value="Rossmann-like_a/b/a_fold"/>
</dbReference>
<evidence type="ECO:0000256" key="1">
    <source>
        <dbReference type="ARBA" id="ARBA00004967"/>
    </source>
</evidence>
<dbReference type="AlphaFoldDB" id="A0A0R2X9I6"/>
<dbReference type="GO" id="GO:0000053">
    <property type="term" value="P:argininosuccinate metabolic process"/>
    <property type="evidence" value="ECO:0007669"/>
    <property type="project" value="TreeGrafter"/>
</dbReference>
<evidence type="ECO:0000256" key="2">
    <source>
        <dbReference type="ARBA" id="ARBA00011881"/>
    </source>
</evidence>
<comment type="caution">
    <text evidence="13">The sequence shown here is derived from an EMBL/GenBank/DDBJ whole genome shotgun (WGS) entry which is preliminary data.</text>
</comment>
<keyword evidence="7 10" id="KW-0028">Amino-acid biosynthesis</keyword>
<comment type="pathway">
    <text evidence="1 10">Amino-acid biosynthesis; L-arginine biosynthesis; L-arginine from L-ornithine and carbamoyl phosphate: step 2/3.</text>
</comment>
<feature type="binding site" evidence="10">
    <location>
        <position position="276"/>
    </location>
    <ligand>
        <name>L-citrulline</name>
        <dbReference type="ChEBI" id="CHEBI:57743"/>
    </ligand>
</feature>
<dbReference type="FunFam" id="3.90.1260.10:FF:000007">
    <property type="entry name" value="Argininosuccinate synthase"/>
    <property type="match status" value="1"/>
</dbReference>
<dbReference type="FunFam" id="3.40.50.620:FF:000019">
    <property type="entry name" value="Argininosuccinate synthase"/>
    <property type="match status" value="1"/>
</dbReference>
<evidence type="ECO:0000256" key="10">
    <source>
        <dbReference type="HAMAP-Rule" id="MF_00005"/>
    </source>
</evidence>
<feature type="binding site" evidence="10">
    <location>
        <position position="118"/>
    </location>
    <ligand>
        <name>ATP</name>
        <dbReference type="ChEBI" id="CHEBI:30616"/>
    </ligand>
</feature>
<feature type="binding site" evidence="10">
    <location>
        <position position="264"/>
    </location>
    <ligand>
        <name>L-citrulline</name>
        <dbReference type="ChEBI" id="CHEBI:57743"/>
    </ligand>
</feature>
<dbReference type="Proteomes" id="UP000052138">
    <property type="component" value="Unassembled WGS sequence"/>
</dbReference>
<dbReference type="InterPro" id="IPR048268">
    <property type="entry name" value="Arginosuc_syn_C"/>
</dbReference>
<evidence type="ECO:0000259" key="12">
    <source>
        <dbReference type="Pfam" id="PF20979"/>
    </source>
</evidence>
<protein>
    <recommendedName>
        <fullName evidence="3 10">Argininosuccinate synthase</fullName>
        <ecNumber evidence="3 10">6.3.4.5</ecNumber>
    </recommendedName>
    <alternativeName>
        <fullName evidence="10">Citrulline--aspartate ligase</fullName>
    </alternativeName>
</protein>
<sequence>MSDINKVVLAYSGGLDTSVIAKWLTETYGCEVVTFTADVGQGGEVEPARAKAQAMGIKEIYIEDLREEFVREYVYPMFRANALYEGEYLLGTSIARPLIAKRLVEIAQETGADAISHGATGKGNDQVRFELAAYALAPGIEVIAPWREWDLNSREKLLAYCAKHDIAVEKKRGTKSPYSMDANLLHISYEGDILEDPAAEPEEAMWLWSVAPEAAPDTPTYIELDYVKGDITALNGVEMSPATVLEALNKVGGANGIGRADIVENRYVGMKSRGCYETPGGTIMLKAHRAIESLTMDRELAHLKDDLMPRYASLIYNGYWFSPERLALQALIDESQRFVNGRVRLKLYKGNVVVVGRESADSLFDESIATFEDDDGAYDQKDAGGFIKLNALRLRIAARKGRASH</sequence>
<dbReference type="HAMAP" id="MF_00005">
    <property type="entry name" value="Arg_succ_synth_type1"/>
    <property type="match status" value="1"/>
</dbReference>
<feature type="binding site" evidence="10">
    <location>
        <position position="120"/>
    </location>
    <ligand>
        <name>L-aspartate</name>
        <dbReference type="ChEBI" id="CHEBI:29991"/>
    </ligand>
</feature>
<dbReference type="EMBL" id="LIDJ01000021">
    <property type="protein sequence ID" value="KRP30350.1"/>
    <property type="molecule type" value="Genomic_DNA"/>
</dbReference>
<dbReference type="GO" id="GO:0005737">
    <property type="term" value="C:cytoplasm"/>
    <property type="evidence" value="ECO:0007669"/>
    <property type="project" value="UniProtKB-SubCell"/>
</dbReference>